<dbReference type="Proteomes" id="UP000886998">
    <property type="component" value="Unassembled WGS sequence"/>
</dbReference>
<name>A0A8X6XVD4_9ARAC</name>
<feature type="region of interest" description="Disordered" evidence="1">
    <location>
        <begin position="76"/>
        <end position="102"/>
    </location>
</feature>
<organism evidence="2 3">
    <name type="scientific">Trichonephila inaurata madagascariensis</name>
    <dbReference type="NCBI Taxonomy" id="2747483"/>
    <lineage>
        <taxon>Eukaryota</taxon>
        <taxon>Metazoa</taxon>
        <taxon>Ecdysozoa</taxon>
        <taxon>Arthropoda</taxon>
        <taxon>Chelicerata</taxon>
        <taxon>Arachnida</taxon>
        <taxon>Araneae</taxon>
        <taxon>Araneomorphae</taxon>
        <taxon>Entelegynae</taxon>
        <taxon>Araneoidea</taxon>
        <taxon>Nephilidae</taxon>
        <taxon>Trichonephila</taxon>
        <taxon>Trichonephila inaurata</taxon>
    </lineage>
</organism>
<evidence type="ECO:0000256" key="1">
    <source>
        <dbReference type="SAM" id="MobiDB-lite"/>
    </source>
</evidence>
<gene>
    <name evidence="2" type="ORF">TNIN_238401</name>
</gene>
<comment type="caution">
    <text evidence="2">The sequence shown here is derived from an EMBL/GenBank/DDBJ whole genome shotgun (WGS) entry which is preliminary data.</text>
</comment>
<reference evidence="2" key="1">
    <citation type="submission" date="2020-08" db="EMBL/GenBank/DDBJ databases">
        <title>Multicomponent nature underlies the extraordinary mechanical properties of spider dragline silk.</title>
        <authorList>
            <person name="Kono N."/>
            <person name="Nakamura H."/>
            <person name="Mori M."/>
            <person name="Yoshida Y."/>
            <person name="Ohtoshi R."/>
            <person name="Malay A.D."/>
            <person name="Moran D.A.P."/>
            <person name="Tomita M."/>
            <person name="Numata K."/>
            <person name="Arakawa K."/>
        </authorList>
    </citation>
    <scope>NUCLEOTIDE SEQUENCE</scope>
</reference>
<dbReference type="EMBL" id="BMAV01013351">
    <property type="protein sequence ID" value="GFY60937.1"/>
    <property type="molecule type" value="Genomic_DNA"/>
</dbReference>
<sequence length="102" mass="11856">MIRSLNLESQLDDLLNDYNIRLRNFCDWVADIACTIIVDILRTLNFFKQCFYRSVHRSVSDIEFSLETVFLQQNYGPSDETEKPKTFAASTGKPFSKHTPKC</sequence>
<protein>
    <submittedName>
        <fullName evidence="2">Uncharacterized protein</fullName>
    </submittedName>
</protein>
<accession>A0A8X6XVD4</accession>
<dbReference type="AlphaFoldDB" id="A0A8X6XVD4"/>
<evidence type="ECO:0000313" key="3">
    <source>
        <dbReference type="Proteomes" id="UP000886998"/>
    </source>
</evidence>
<keyword evidence="3" id="KW-1185">Reference proteome</keyword>
<evidence type="ECO:0000313" key="2">
    <source>
        <dbReference type="EMBL" id="GFY60937.1"/>
    </source>
</evidence>
<proteinExistence type="predicted"/>